<keyword evidence="2" id="KW-1185">Reference proteome</keyword>
<proteinExistence type="predicted"/>
<protein>
    <submittedName>
        <fullName evidence="1">Uncharacterized protein</fullName>
    </submittedName>
</protein>
<sequence length="136" mass="15312">MCKTRLILACRLSVHSLGGLRLEKQNSKVILNLSILNADQHIFKSDCNISTVPQNIVLYAEKNNNKLQYFKQCGSDSTASYSEQIIAQTIGLASHLFRDVNYSRGYKWTPTERSGISGDFNLSITGRDIRIDFPAR</sequence>
<organism evidence="1 2">
    <name type="scientific">Nephila pilipes</name>
    <name type="common">Giant wood spider</name>
    <name type="synonym">Nephila maculata</name>
    <dbReference type="NCBI Taxonomy" id="299642"/>
    <lineage>
        <taxon>Eukaryota</taxon>
        <taxon>Metazoa</taxon>
        <taxon>Ecdysozoa</taxon>
        <taxon>Arthropoda</taxon>
        <taxon>Chelicerata</taxon>
        <taxon>Arachnida</taxon>
        <taxon>Araneae</taxon>
        <taxon>Araneomorphae</taxon>
        <taxon>Entelegynae</taxon>
        <taxon>Araneoidea</taxon>
        <taxon>Nephilidae</taxon>
        <taxon>Nephila</taxon>
    </lineage>
</organism>
<dbReference type="AlphaFoldDB" id="A0A8X6U0E9"/>
<evidence type="ECO:0000313" key="2">
    <source>
        <dbReference type="Proteomes" id="UP000887013"/>
    </source>
</evidence>
<accession>A0A8X6U0E9</accession>
<reference evidence="1" key="1">
    <citation type="submission" date="2020-08" db="EMBL/GenBank/DDBJ databases">
        <title>Multicomponent nature underlies the extraordinary mechanical properties of spider dragline silk.</title>
        <authorList>
            <person name="Kono N."/>
            <person name="Nakamura H."/>
            <person name="Mori M."/>
            <person name="Yoshida Y."/>
            <person name="Ohtoshi R."/>
            <person name="Malay A.D."/>
            <person name="Moran D.A.P."/>
            <person name="Tomita M."/>
            <person name="Numata K."/>
            <person name="Arakawa K."/>
        </authorList>
    </citation>
    <scope>NUCLEOTIDE SEQUENCE</scope>
</reference>
<name>A0A8X6U0E9_NEPPI</name>
<dbReference type="Proteomes" id="UP000887013">
    <property type="component" value="Unassembled WGS sequence"/>
</dbReference>
<comment type="caution">
    <text evidence="1">The sequence shown here is derived from an EMBL/GenBank/DDBJ whole genome shotgun (WGS) entry which is preliminary data.</text>
</comment>
<dbReference type="EMBL" id="BMAW01071217">
    <property type="protein sequence ID" value="GFT77053.1"/>
    <property type="molecule type" value="Genomic_DNA"/>
</dbReference>
<evidence type="ECO:0000313" key="1">
    <source>
        <dbReference type="EMBL" id="GFT77053.1"/>
    </source>
</evidence>
<gene>
    <name evidence="1" type="ORF">NPIL_698881</name>
</gene>